<evidence type="ECO:0000256" key="2">
    <source>
        <dbReference type="SAM" id="Phobius"/>
    </source>
</evidence>
<reference evidence="3 4" key="1">
    <citation type="journal article" date="2019" name="Int. J. Syst. Evol. Microbiol.">
        <title>The Global Catalogue of Microorganisms (GCM) 10K type strain sequencing project: providing services to taxonomists for standard genome sequencing and annotation.</title>
        <authorList>
            <consortium name="The Broad Institute Genomics Platform"/>
            <consortium name="The Broad Institute Genome Sequencing Center for Infectious Disease"/>
            <person name="Wu L."/>
            <person name="Ma J."/>
        </authorList>
    </citation>
    <scope>NUCLEOTIDE SEQUENCE [LARGE SCALE GENOMIC DNA]</scope>
    <source>
        <strain evidence="3 4">JCM 10977</strain>
    </source>
</reference>
<comment type="caution">
    <text evidence="3">The sequence shown here is derived from an EMBL/GenBank/DDBJ whole genome shotgun (WGS) entry which is preliminary data.</text>
</comment>
<keyword evidence="2" id="KW-1133">Transmembrane helix</keyword>
<keyword evidence="2" id="KW-0812">Transmembrane</keyword>
<organism evidence="3 4">
    <name type="scientific">Kribbella koreensis</name>
    <dbReference type="NCBI Taxonomy" id="57909"/>
    <lineage>
        <taxon>Bacteria</taxon>
        <taxon>Bacillati</taxon>
        <taxon>Actinomycetota</taxon>
        <taxon>Actinomycetes</taxon>
        <taxon>Propionibacteriales</taxon>
        <taxon>Kribbellaceae</taxon>
        <taxon>Kribbella</taxon>
    </lineage>
</organism>
<name>A0ABN1PAP2_9ACTN</name>
<evidence type="ECO:0000256" key="1">
    <source>
        <dbReference type="SAM" id="MobiDB-lite"/>
    </source>
</evidence>
<keyword evidence="4" id="KW-1185">Reference proteome</keyword>
<evidence type="ECO:0008006" key="5">
    <source>
        <dbReference type="Google" id="ProtNLM"/>
    </source>
</evidence>
<gene>
    <name evidence="3" type="ORF">GCM10009554_04730</name>
</gene>
<evidence type="ECO:0000313" key="4">
    <source>
        <dbReference type="Proteomes" id="UP001500542"/>
    </source>
</evidence>
<dbReference type="EMBL" id="BAAAHK010000002">
    <property type="protein sequence ID" value="GAA0925321.1"/>
    <property type="molecule type" value="Genomic_DNA"/>
</dbReference>
<dbReference type="RefSeq" id="WP_343964271.1">
    <property type="nucleotide sequence ID" value="NZ_BAAAHK010000002.1"/>
</dbReference>
<protein>
    <recommendedName>
        <fullName evidence="5">Tfp pilus assembly protein PilX</fullName>
    </recommendedName>
</protein>
<proteinExistence type="predicted"/>
<feature type="region of interest" description="Disordered" evidence="1">
    <location>
        <begin position="195"/>
        <end position="220"/>
    </location>
</feature>
<evidence type="ECO:0000313" key="3">
    <source>
        <dbReference type="EMBL" id="GAA0925321.1"/>
    </source>
</evidence>
<sequence>MKSRFARARSEEGAALVLVMILVTVIALGLAALLTRSDTGLRTTVGLRDQAAATYNADGALQASINNLRNSTYNDAAGQKCFGASNTLPLNGFYGSDSAAVTCSADPKKVLIQCPSLSQCNRPGNAILTLGKVSGEDGLNIRQNTGSTFRVRGNVFSNSNINVVNGTLNTNASTWARTSCTGAIQSTPAPSCNYGSTPNALGDDPGYSPSATDPPVHRNVPSCTTANSVVTFLPGTYDDVVGLNDMMKGNSSCKNSTWWFKPGVYYFDFRNTGVNANPLLPSPGSEGNTWTVNDGYLVAGTPVNAAGAIIASPPVPASIPGSCDNPIKNASAVGVQFIFGADSRFAIKSGQAEICGTYRVDKAPVAIYGLTTGADAPVAWTGNSNSLKLSSVTSAGDFTNATTANLATGSDVPVASWNSKKKSDSTILKVSGFAPTTPIPAGSVLKSAEVKILHRHTDITNVDSFDVSLTTAGGPALTGSTSGQLGSGVLKVDTIPLDTARTGALAKAVNAGTYSGSTIDLKTNLVNSPKDDTEYIDSIQLELTFVPPAFRASSGCVTSTPYAGGGQDGANCSLVTAVNSAGNQFYVQGTTYAPKAALDITLNNAAEQVFRFGVISRSLWVRETGSFSYGGVVIEVPDDSPGFVFSMYLSVYICPKSPTCTPTGTPALRSKVALVDSDPTTPHAGARQVTILSWSRPG</sequence>
<feature type="transmembrane region" description="Helical" evidence="2">
    <location>
        <begin position="12"/>
        <end position="34"/>
    </location>
</feature>
<keyword evidence="2" id="KW-0472">Membrane</keyword>
<dbReference type="Proteomes" id="UP001500542">
    <property type="component" value="Unassembled WGS sequence"/>
</dbReference>
<accession>A0ABN1PAP2</accession>